<proteinExistence type="predicted"/>
<dbReference type="RefSeq" id="WP_395118037.1">
    <property type="nucleotide sequence ID" value="NZ_CP170721.1"/>
</dbReference>
<feature type="signal peptide" evidence="1">
    <location>
        <begin position="1"/>
        <end position="46"/>
    </location>
</feature>
<reference evidence="2" key="1">
    <citation type="submission" date="2024-10" db="EMBL/GenBank/DDBJ databases">
        <authorList>
            <person name="Lesea H.P."/>
            <person name="Kuehl J.V."/>
            <person name="Chandonia J.-M."/>
        </authorList>
    </citation>
    <scope>NUCLEOTIDE SEQUENCE</scope>
    <source>
        <strain evidence="2">FW102-FHT14D07</strain>
    </source>
</reference>
<evidence type="ECO:0000313" key="2">
    <source>
        <dbReference type="EMBL" id="XIA20142.1"/>
    </source>
</evidence>
<feature type="chain" id="PRO_5044497355" evidence="1">
    <location>
        <begin position="47"/>
        <end position="294"/>
    </location>
</feature>
<sequence length="294" mass="31077">MESSIACKPTSIHQGSPLMSRFRLFCRALGVSFGLAAACVSLPAFAGDPVAVTFAANSVWAQEIGNLTHSDSSLDYTVAIAAGKTLQLNLLTRNPNVRFRVEDRTNDKLLLDSRKTGESTWTLPNAPAATYAIHVYIDPAAIPSGDTAKYALQVGQYGAEDMQVPTSAVTFEAGKPWAQQAVVLSPGATAHNFTVAIAAGMTVKINLISDNPRLYFKVTDQTHDKALVDTSTTGANTWTESVATATNYVIQVYLDPSATPSGQTRFALQVGQYPSANTQPADATTAAAASTPSM</sequence>
<name>A0AB74UZM5_9GAMM</name>
<dbReference type="Gene3D" id="2.60.120.380">
    <property type="match status" value="2"/>
</dbReference>
<dbReference type="EMBL" id="CP170721">
    <property type="protein sequence ID" value="XIA20142.1"/>
    <property type="molecule type" value="Genomic_DNA"/>
</dbReference>
<accession>A0AB74UZM5</accession>
<keyword evidence="1" id="KW-0732">Signal</keyword>
<organism evidence="2">
    <name type="scientific">Rhodanobacter sp. FW102-FHT14D07</name>
    <dbReference type="NCBI Taxonomy" id="3351462"/>
    <lineage>
        <taxon>Bacteria</taxon>
        <taxon>Pseudomonadati</taxon>
        <taxon>Pseudomonadota</taxon>
        <taxon>Gammaproteobacteria</taxon>
        <taxon>Lysobacterales</taxon>
        <taxon>Rhodanobacteraceae</taxon>
        <taxon>Rhodanobacter</taxon>
    </lineage>
</organism>
<dbReference type="AlphaFoldDB" id="A0AB74UZM5"/>
<protein>
    <submittedName>
        <fullName evidence="2">Uncharacterized protein</fullName>
    </submittedName>
</protein>
<evidence type="ECO:0000256" key="1">
    <source>
        <dbReference type="SAM" id="SignalP"/>
    </source>
</evidence>
<gene>
    <name evidence="2" type="ORF">ACFYG5_08470</name>
</gene>